<dbReference type="OrthoDB" id="9814202at2"/>
<evidence type="ECO:0000256" key="3">
    <source>
        <dbReference type="ARBA" id="ARBA00022448"/>
    </source>
</evidence>
<dbReference type="Gene3D" id="1.10.3430.10">
    <property type="entry name" value="Ammonium transporter AmtB like domains"/>
    <property type="match status" value="1"/>
</dbReference>
<feature type="transmembrane region" description="Helical" evidence="9">
    <location>
        <begin position="134"/>
        <end position="155"/>
    </location>
</feature>
<dbReference type="EMBL" id="ACFH01000116">
    <property type="protein sequence ID" value="EEH65414.1"/>
    <property type="molecule type" value="Genomic_DNA"/>
</dbReference>
<sequence length="449" mass="46173">MALDTAATAWMLVSASLVLLMTVPALALFYGGMSQSKSVLNMMMMSFGATAVVGVVYVLYGWSMSYGGTDLAGLIANPLSQLGLHGAVTDAAGAFLLNDHGVPVIVDVAFQMTFAVITVALISGAIADRVRFGAWMTFVPLWVTLAYLPLAHMVWGGGILSDQGWFSSLAAPIDFAGGTVVHINAGVAGFFLAVAIGRRRGFGRVPMRPHNLPLTMLGAGLLWIGWFGFNACSALTADGVAGLAWVNTTVAACAAVLGWLAVERVRNGHATSLGAASGVVAGLVGITPAAGAVTPVGAIVLGLVVGALCACAVGLEYRLGYDDSLDVVGVHLVGGLAGTILVGLLAKDTGLLYGHGSAQLLTQVLVAVVAMSVSLVTTAVCWFIVKQLVGWRAGVEAEHLGLDKAEHGESAYDSLTTDRLATPLPPAVSHASSRPPRAVDEVLEILKEA</sequence>
<feature type="transmembrane region" description="Helical" evidence="9">
    <location>
        <begin position="296"/>
        <end position="315"/>
    </location>
</feature>
<feature type="transmembrane region" description="Helical" evidence="9">
    <location>
        <begin position="175"/>
        <end position="196"/>
    </location>
</feature>
<comment type="caution">
    <text evidence="11">The sequence shown here is derived from an EMBL/GenBank/DDBJ whole genome shotgun (WGS) entry which is preliminary data.</text>
</comment>
<feature type="transmembrane region" description="Helical" evidence="9">
    <location>
        <begin position="108"/>
        <end position="127"/>
    </location>
</feature>
<dbReference type="InterPro" id="IPR018047">
    <property type="entry name" value="Ammonium_transpt_CS"/>
</dbReference>
<feature type="transmembrane region" description="Helical" evidence="9">
    <location>
        <begin position="6"/>
        <end position="30"/>
    </location>
</feature>
<evidence type="ECO:0000256" key="1">
    <source>
        <dbReference type="ARBA" id="ARBA00004141"/>
    </source>
</evidence>
<evidence type="ECO:0000313" key="12">
    <source>
        <dbReference type="Proteomes" id="UP000004778"/>
    </source>
</evidence>
<dbReference type="RefSeq" id="WP_006548685.1">
    <property type="nucleotide sequence ID" value="NZ_DS999574.1"/>
</dbReference>
<keyword evidence="4 9" id="KW-0812">Transmembrane</keyword>
<organism evidence="11 12">
    <name type="scientific">Actinomyces urogenitalis DSM 15434</name>
    <dbReference type="NCBI Taxonomy" id="525246"/>
    <lineage>
        <taxon>Bacteria</taxon>
        <taxon>Bacillati</taxon>
        <taxon>Actinomycetota</taxon>
        <taxon>Actinomycetes</taxon>
        <taxon>Actinomycetales</taxon>
        <taxon>Actinomycetaceae</taxon>
        <taxon>Actinomyces</taxon>
    </lineage>
</organism>
<comment type="subcellular location">
    <subcellularLocation>
        <location evidence="9">Cell membrane</location>
        <topology evidence="9">Multi-pass membrane protein</topology>
    </subcellularLocation>
    <subcellularLocation>
        <location evidence="1">Membrane</location>
        <topology evidence="1">Multi-pass membrane protein</topology>
    </subcellularLocation>
</comment>
<dbReference type="InterPro" id="IPR024041">
    <property type="entry name" value="NH4_transpt_AmtB-like_dom"/>
</dbReference>
<dbReference type="eggNOG" id="COG0004">
    <property type="taxonomic scope" value="Bacteria"/>
</dbReference>
<dbReference type="PANTHER" id="PTHR43029">
    <property type="entry name" value="AMMONIUM TRANSPORTER MEP2"/>
    <property type="match status" value="1"/>
</dbReference>
<dbReference type="AlphaFoldDB" id="C0W780"/>
<evidence type="ECO:0000256" key="9">
    <source>
        <dbReference type="RuleBase" id="RU362002"/>
    </source>
</evidence>
<proteinExistence type="inferred from homology"/>
<evidence type="ECO:0000256" key="8">
    <source>
        <dbReference type="ARBA" id="ARBA00050025"/>
    </source>
</evidence>
<feature type="transmembrane region" description="Helical" evidence="9">
    <location>
        <begin position="243"/>
        <end position="262"/>
    </location>
</feature>
<dbReference type="Pfam" id="PF00909">
    <property type="entry name" value="Ammonium_transp"/>
    <property type="match status" value="1"/>
</dbReference>
<feature type="domain" description="Ammonium transporter AmtB-like" evidence="10">
    <location>
        <begin position="9"/>
        <end position="412"/>
    </location>
</feature>
<dbReference type="PANTHER" id="PTHR43029:SF10">
    <property type="entry name" value="AMMONIUM TRANSPORTER MEP2"/>
    <property type="match status" value="1"/>
</dbReference>
<feature type="transmembrane region" description="Helical" evidence="9">
    <location>
        <begin position="217"/>
        <end position="237"/>
    </location>
</feature>
<gene>
    <name evidence="11" type="primary">amt</name>
    <name evidence="11" type="ORF">HMPREF0058_1724</name>
</gene>
<name>C0W780_9ACTO</name>
<dbReference type="NCBIfam" id="TIGR00836">
    <property type="entry name" value="amt"/>
    <property type="match status" value="1"/>
</dbReference>
<evidence type="ECO:0000259" key="10">
    <source>
        <dbReference type="Pfam" id="PF00909"/>
    </source>
</evidence>
<feature type="transmembrane region" description="Helical" evidence="9">
    <location>
        <begin position="269"/>
        <end position="290"/>
    </location>
</feature>
<keyword evidence="7 9" id="KW-0924">Ammonia transport</keyword>
<dbReference type="SUPFAM" id="SSF111352">
    <property type="entry name" value="Ammonium transporter"/>
    <property type="match status" value="1"/>
</dbReference>
<feature type="transmembrane region" description="Helical" evidence="9">
    <location>
        <begin position="42"/>
        <end position="62"/>
    </location>
</feature>
<keyword evidence="5 9" id="KW-1133">Transmembrane helix</keyword>
<dbReference type="GO" id="GO:0008519">
    <property type="term" value="F:ammonium channel activity"/>
    <property type="evidence" value="ECO:0007669"/>
    <property type="project" value="InterPro"/>
</dbReference>
<evidence type="ECO:0000256" key="7">
    <source>
        <dbReference type="ARBA" id="ARBA00023177"/>
    </source>
</evidence>
<evidence type="ECO:0000256" key="5">
    <source>
        <dbReference type="ARBA" id="ARBA00022989"/>
    </source>
</evidence>
<comment type="similarity">
    <text evidence="2 9">Belongs to the ammonia transporter channel (TC 1.A.11.2) family.</text>
</comment>
<evidence type="ECO:0000313" key="11">
    <source>
        <dbReference type="EMBL" id="EEH65414.1"/>
    </source>
</evidence>
<keyword evidence="3 9" id="KW-0813">Transport</keyword>
<evidence type="ECO:0000256" key="2">
    <source>
        <dbReference type="ARBA" id="ARBA00005887"/>
    </source>
</evidence>
<dbReference type="Proteomes" id="UP000004778">
    <property type="component" value="Unassembled WGS sequence"/>
</dbReference>
<keyword evidence="6 9" id="KW-0472">Membrane</keyword>
<dbReference type="STRING" id="103621.GCA_001067145_00884"/>
<protein>
    <recommendedName>
        <fullName evidence="8 9">Ammonium transporter</fullName>
    </recommendedName>
</protein>
<keyword evidence="12" id="KW-1185">Reference proteome</keyword>
<dbReference type="PROSITE" id="PS01219">
    <property type="entry name" value="AMMONIUM_TRANSP"/>
    <property type="match status" value="1"/>
</dbReference>
<dbReference type="InterPro" id="IPR029020">
    <property type="entry name" value="Ammonium/urea_transptr"/>
</dbReference>
<feature type="transmembrane region" description="Helical" evidence="9">
    <location>
        <begin position="358"/>
        <end position="385"/>
    </location>
</feature>
<dbReference type="HOGENOM" id="CLU_000445_33_0_11"/>
<evidence type="ECO:0000256" key="6">
    <source>
        <dbReference type="ARBA" id="ARBA00023136"/>
    </source>
</evidence>
<evidence type="ECO:0000256" key="4">
    <source>
        <dbReference type="ARBA" id="ARBA00022692"/>
    </source>
</evidence>
<accession>C0W780</accession>
<dbReference type="GO" id="GO:0005886">
    <property type="term" value="C:plasma membrane"/>
    <property type="evidence" value="ECO:0007669"/>
    <property type="project" value="UniProtKB-SubCell"/>
</dbReference>
<dbReference type="InterPro" id="IPR001905">
    <property type="entry name" value="Ammonium_transpt"/>
</dbReference>
<feature type="transmembrane region" description="Helical" evidence="9">
    <location>
        <begin position="327"/>
        <end position="346"/>
    </location>
</feature>
<reference evidence="11 12" key="1">
    <citation type="submission" date="2009-01" db="EMBL/GenBank/DDBJ databases">
        <authorList>
            <person name="Qin X."/>
            <person name="Bachman B."/>
            <person name="Battles P."/>
            <person name="Bell A."/>
            <person name="Bess C."/>
            <person name="Bickham C."/>
            <person name="Chaboub L."/>
            <person name="Chen D."/>
            <person name="Coyle M."/>
            <person name="Deiros D.R."/>
            <person name="Dinh H."/>
            <person name="Forbes L."/>
            <person name="Fowler G."/>
            <person name="Francisco L."/>
            <person name="Fu Q."/>
            <person name="Gubbala S."/>
            <person name="Hale W."/>
            <person name="Han Y."/>
            <person name="Hemphill L."/>
            <person name="Highlander S.K."/>
            <person name="Hirani K."/>
            <person name="Hogues M."/>
            <person name="Jackson L."/>
            <person name="Jakkamsetti A."/>
            <person name="Javaid M."/>
            <person name="Jiang H."/>
            <person name="Korchina V."/>
            <person name="Kovar C."/>
            <person name="Lara F."/>
            <person name="Lee S."/>
            <person name="Mata R."/>
            <person name="Mathew T."/>
            <person name="Moen C."/>
            <person name="Morales K."/>
            <person name="Munidasa M."/>
            <person name="Nazareth L."/>
            <person name="Ngo R."/>
            <person name="Nguyen L."/>
            <person name="Okwuonu G."/>
            <person name="Ongeri F."/>
            <person name="Patil S."/>
            <person name="Petrosino J."/>
            <person name="Pham C."/>
            <person name="Pham P."/>
            <person name="Pu L.-L."/>
            <person name="Puazo M."/>
            <person name="Raj R."/>
            <person name="Reid J."/>
            <person name="Rouhana J."/>
            <person name="Saada N."/>
            <person name="Shang Y."/>
            <person name="Simmons D."/>
            <person name="Thornton R."/>
            <person name="Warren J."/>
            <person name="Weissenberger G."/>
            <person name="Zhang J."/>
            <person name="Zhang L."/>
            <person name="Zhou C."/>
            <person name="Zhu D."/>
            <person name="Muzny D."/>
            <person name="Worley K."/>
            <person name="Gibbs R."/>
        </authorList>
    </citation>
    <scope>NUCLEOTIDE SEQUENCE [LARGE SCALE GENOMIC DNA]</scope>
    <source>
        <strain evidence="11 12">DSM 15434</strain>
    </source>
</reference>